<accession>A0A1Z5IVA2</accession>
<name>A0A1Z5IVA2_9LACO</name>
<evidence type="ECO:0000313" key="3">
    <source>
        <dbReference type="Proteomes" id="UP000198414"/>
    </source>
</evidence>
<comment type="caution">
    <text evidence="2">The sequence shown here is derived from an EMBL/GenBank/DDBJ whole genome shotgun (WGS) entry which is preliminary data.</text>
</comment>
<dbReference type="Proteomes" id="UP000198430">
    <property type="component" value="Unassembled WGS sequence"/>
</dbReference>
<keyword evidence="4" id="KW-1185">Reference proteome</keyword>
<proteinExistence type="predicted"/>
<dbReference type="Proteomes" id="UP000198414">
    <property type="component" value="Unassembled WGS sequence"/>
</dbReference>
<evidence type="ECO:0000313" key="1">
    <source>
        <dbReference type="EMBL" id="GAX04363.1"/>
    </source>
</evidence>
<sequence>MPESAIATKAPVVPMRSWRDLARQYGLTTLPDSWREASQSLRHRKNIGYLETCNDLEEIYYTLIGNVFLQDIVCYHPEQVRTYWLEDLEQYVFITE</sequence>
<accession>A0A1Z5IRH6</accession>
<reference evidence="3 4" key="1">
    <citation type="submission" date="2015-11" db="EMBL/GenBank/DDBJ databases">
        <title>Draft genome sequences of new species of the genus Lactobacillus isolated from orchardgrass silage.</title>
        <authorList>
            <person name="Tohno M."/>
            <person name="Tanizawa Y."/>
            <person name="Arita M."/>
        </authorList>
    </citation>
    <scope>NUCLEOTIDE SEQUENCE [LARGE SCALE GENOMIC DNA]</scope>
    <source>
        <strain evidence="1 4">IWT140</strain>
        <strain evidence="2 3">IWT25</strain>
    </source>
</reference>
<dbReference type="AlphaFoldDB" id="A0A1Z5IVA2"/>
<gene>
    <name evidence="1" type="ORF">IWT140_02001</name>
    <name evidence="2" type="ORF">IWT25_01002</name>
</gene>
<organism evidence="2 3">
    <name type="scientific">Secundilactobacillus pentosiphilus</name>
    <dbReference type="NCBI Taxonomy" id="1714682"/>
    <lineage>
        <taxon>Bacteria</taxon>
        <taxon>Bacillati</taxon>
        <taxon>Bacillota</taxon>
        <taxon>Bacilli</taxon>
        <taxon>Lactobacillales</taxon>
        <taxon>Lactobacillaceae</taxon>
        <taxon>Secundilactobacillus</taxon>
    </lineage>
</organism>
<dbReference type="EMBL" id="BCMH01000017">
    <property type="protein sequence ID" value="GAX04363.1"/>
    <property type="molecule type" value="Genomic_DNA"/>
</dbReference>
<evidence type="ECO:0000313" key="4">
    <source>
        <dbReference type="Proteomes" id="UP000198430"/>
    </source>
</evidence>
<protein>
    <submittedName>
        <fullName evidence="2">Uncharacterized protein</fullName>
    </submittedName>
</protein>
<dbReference type="EMBL" id="BCMI01000007">
    <property type="protein sequence ID" value="GAX05677.1"/>
    <property type="molecule type" value="Genomic_DNA"/>
</dbReference>
<evidence type="ECO:0000313" key="2">
    <source>
        <dbReference type="EMBL" id="GAX05677.1"/>
    </source>
</evidence>